<feature type="transmembrane region" description="Helical" evidence="9">
    <location>
        <begin position="137"/>
        <end position="160"/>
    </location>
</feature>
<keyword evidence="4" id="KW-0762">Sugar transport</keyword>
<evidence type="ECO:0000313" key="11">
    <source>
        <dbReference type="EMBL" id="MEN0643861.1"/>
    </source>
</evidence>
<dbReference type="InterPro" id="IPR050864">
    <property type="entry name" value="Bacterial_PTS_Sugar_Transport"/>
</dbReference>
<dbReference type="PANTHER" id="PTHR30505:SF0">
    <property type="entry name" value="FRUCTOSE-LIKE PTS SYSTEM EIIBC COMPONENT-RELATED"/>
    <property type="match status" value="1"/>
</dbReference>
<organism evidence="11 12">
    <name type="scientific">Alkalicoccobacillus gibsonii</name>
    <dbReference type="NCBI Taxonomy" id="79881"/>
    <lineage>
        <taxon>Bacteria</taxon>
        <taxon>Bacillati</taxon>
        <taxon>Bacillota</taxon>
        <taxon>Bacilli</taxon>
        <taxon>Bacillales</taxon>
        <taxon>Bacillaceae</taxon>
        <taxon>Alkalicoccobacillus</taxon>
    </lineage>
</organism>
<evidence type="ECO:0000256" key="3">
    <source>
        <dbReference type="ARBA" id="ARBA00022475"/>
    </source>
</evidence>
<evidence type="ECO:0000313" key="12">
    <source>
        <dbReference type="Proteomes" id="UP001418796"/>
    </source>
</evidence>
<evidence type="ECO:0000259" key="10">
    <source>
        <dbReference type="PROSITE" id="PS51104"/>
    </source>
</evidence>
<dbReference type="InterPro" id="IPR003352">
    <property type="entry name" value="PTS_EIIC"/>
</dbReference>
<evidence type="ECO:0000256" key="2">
    <source>
        <dbReference type="ARBA" id="ARBA00022448"/>
    </source>
</evidence>
<keyword evidence="6 9" id="KW-0812">Transmembrane</keyword>
<dbReference type="NCBIfam" id="TIGR01427">
    <property type="entry name" value="PTS_IIC_fructo"/>
    <property type="match status" value="1"/>
</dbReference>
<feature type="transmembrane region" description="Helical" evidence="9">
    <location>
        <begin position="282"/>
        <end position="302"/>
    </location>
</feature>
<feature type="transmembrane region" description="Helical" evidence="9">
    <location>
        <begin position="322"/>
        <end position="343"/>
    </location>
</feature>
<feature type="transmembrane region" description="Helical" evidence="9">
    <location>
        <begin position="181"/>
        <end position="199"/>
    </location>
</feature>
<gene>
    <name evidence="11" type="ORF">MKY91_11935</name>
</gene>
<feature type="transmembrane region" description="Helical" evidence="9">
    <location>
        <begin position="57"/>
        <end position="82"/>
    </location>
</feature>
<keyword evidence="8 9" id="KW-0472">Membrane</keyword>
<proteinExistence type="predicted"/>
<evidence type="ECO:0000256" key="9">
    <source>
        <dbReference type="SAM" id="Phobius"/>
    </source>
</evidence>
<protein>
    <submittedName>
        <fullName evidence="11">PTS fructose transporter subunit IIC</fullName>
    </submittedName>
</protein>
<keyword evidence="7 9" id="KW-1133">Transmembrane helix</keyword>
<keyword evidence="2" id="KW-0813">Transport</keyword>
<sequence length="373" mass="38726">MKSKAAEFKKHLMTGISYVLPVIIAGSLVVAVAKIIAFLSGYTDLGEFAETGGFLHYVYLFEQVGWTAIGLLNLVLAAFIAFSIAGRPALAAALVGGALATSTNAGFLGAVVAGFFAGWVTNWVKNKIVIGGSLATAVPLIILPLITVGATGILMSLVLGGPLGWVNTALLEWITSMTQSNVNNVVLALVLGAMIAFDMGGPVNKAAWMAGNALLMSGIYLPAIIVNIAICIPPLGYGLATMIKKKNFSTELKESGKGSFVMGIIGITEGAIPFTLKSPFKLIPLNVVAGATGAAVAILLGAHDIMPPVGGVYGFFTVGSGWAYVAGILVGALIIAIGSNLLVDFREEKSVVKAEKAETKNDELDELEIEFDH</sequence>
<evidence type="ECO:0000256" key="7">
    <source>
        <dbReference type="ARBA" id="ARBA00022989"/>
    </source>
</evidence>
<dbReference type="InterPro" id="IPR006327">
    <property type="entry name" value="PTS_IIC_fruc"/>
</dbReference>
<dbReference type="RefSeq" id="WP_343130693.1">
    <property type="nucleotide sequence ID" value="NZ_JBCITK010000001.1"/>
</dbReference>
<comment type="caution">
    <text evidence="11">The sequence shown here is derived from an EMBL/GenBank/DDBJ whole genome shotgun (WGS) entry which is preliminary data.</text>
</comment>
<evidence type="ECO:0000256" key="6">
    <source>
        <dbReference type="ARBA" id="ARBA00022692"/>
    </source>
</evidence>
<feature type="transmembrane region" description="Helical" evidence="9">
    <location>
        <begin position="12"/>
        <end position="37"/>
    </location>
</feature>
<keyword evidence="5" id="KW-0598">Phosphotransferase system</keyword>
<evidence type="ECO:0000256" key="5">
    <source>
        <dbReference type="ARBA" id="ARBA00022683"/>
    </source>
</evidence>
<dbReference type="EMBL" id="JBCITK010000001">
    <property type="protein sequence ID" value="MEN0643861.1"/>
    <property type="molecule type" value="Genomic_DNA"/>
</dbReference>
<keyword evidence="3" id="KW-1003">Cell membrane</keyword>
<dbReference type="Pfam" id="PF02378">
    <property type="entry name" value="PTS_EIIC"/>
    <property type="match status" value="1"/>
</dbReference>
<dbReference type="Proteomes" id="UP001418796">
    <property type="component" value="Unassembled WGS sequence"/>
</dbReference>
<feature type="transmembrane region" description="Helical" evidence="9">
    <location>
        <begin position="89"/>
        <end position="117"/>
    </location>
</feature>
<feature type="transmembrane region" description="Helical" evidence="9">
    <location>
        <begin position="219"/>
        <end position="240"/>
    </location>
</feature>
<name>A0ABU9VIY7_9BACI</name>
<accession>A0ABU9VIY7</accession>
<reference evidence="11 12" key="1">
    <citation type="submission" date="2024-03" db="EMBL/GenBank/DDBJ databases">
        <title>Bacilli Hybrid Assemblies.</title>
        <authorList>
            <person name="Kovac J."/>
        </authorList>
    </citation>
    <scope>NUCLEOTIDE SEQUENCE [LARGE SCALE GENOMIC DNA]</scope>
    <source>
        <strain evidence="11 12">FSL R7-0666</strain>
    </source>
</reference>
<evidence type="ECO:0000256" key="8">
    <source>
        <dbReference type="ARBA" id="ARBA00023136"/>
    </source>
</evidence>
<evidence type="ECO:0000256" key="4">
    <source>
        <dbReference type="ARBA" id="ARBA00022597"/>
    </source>
</evidence>
<dbReference type="PANTHER" id="PTHR30505">
    <property type="entry name" value="FRUCTOSE-LIKE PERMEASE"/>
    <property type="match status" value="1"/>
</dbReference>
<dbReference type="InterPro" id="IPR013014">
    <property type="entry name" value="PTS_EIIC_2"/>
</dbReference>
<keyword evidence="12" id="KW-1185">Reference proteome</keyword>
<comment type="subcellular location">
    <subcellularLocation>
        <location evidence="1">Cell inner membrane</location>
        <topology evidence="1">Multi-pass membrane protein</topology>
    </subcellularLocation>
</comment>
<dbReference type="PROSITE" id="PS51104">
    <property type="entry name" value="PTS_EIIC_TYPE_2"/>
    <property type="match status" value="1"/>
</dbReference>
<feature type="domain" description="PTS EIIC type-2" evidence="10">
    <location>
        <begin position="8"/>
        <end position="349"/>
    </location>
</feature>
<evidence type="ECO:0000256" key="1">
    <source>
        <dbReference type="ARBA" id="ARBA00004429"/>
    </source>
</evidence>